<feature type="binding site" evidence="6">
    <location>
        <position position="58"/>
    </location>
    <ligand>
        <name>FMN</name>
        <dbReference type="ChEBI" id="CHEBI:58210"/>
    </ligand>
</feature>
<feature type="binding site" evidence="6">
    <location>
        <position position="220"/>
    </location>
    <ligand>
        <name>FMN</name>
        <dbReference type="ChEBI" id="CHEBI:58210"/>
    </ligand>
</feature>
<dbReference type="GO" id="GO:0016705">
    <property type="term" value="F:oxidoreductase activity, acting on paired donors, with incorporation or reduction of molecular oxygen"/>
    <property type="evidence" value="ECO:0007669"/>
    <property type="project" value="InterPro"/>
</dbReference>
<proteinExistence type="inferred from homology"/>
<gene>
    <name evidence="8" type="ORF">C7474_0631</name>
</gene>
<dbReference type="EMBL" id="RCDB01000001">
    <property type="protein sequence ID" value="RLK52678.1"/>
    <property type="molecule type" value="Genomic_DNA"/>
</dbReference>
<sequence length="454" mass="49774">MSRHIAFGVILTGTGGPGEHNRWLDPEIPGDASVDIDWYIEQAQLAEAAALDLVFIVDSQFITPDSPPHYLNRLEPLTLLSALAARTSRIGLVGTATTSYNSPFNLARRFASLDLISRGRAGWNVVTSGDGGTAGNYGRDEHYDYATRYARAAEHIEVSQALWDSYEDDAFPRDRASGRFLDPEKLHATGHRGEHFAVAGPLNIERSRQGQPVIFQAGDSEPGRDLGARYADGIFTHAASVEANRAFAADIRRRAAEAGRDPEGLRILPGAKIVVADTDAEARDLELAQHRLSNTFEQALAELGRPFGWHDFRQYDLDAPFPAEALVHAERSFKTQATQITENAVRQGLTLREVVERAAAPHRSPFVGSAQTVADTLEEWFRAGAADGFNIYVSTPSQLRRFIDEVLPILRARGLARTAYEGTTLREHLALPAPENRHTRARREAQVGALAGAV</sequence>
<keyword evidence="4 8" id="KW-0503">Monooxygenase</keyword>
<feature type="binding site" evidence="6">
    <location>
        <position position="95"/>
    </location>
    <ligand>
        <name>FMN</name>
        <dbReference type="ChEBI" id="CHEBI:58210"/>
    </ligand>
</feature>
<dbReference type="RefSeq" id="WP_121057484.1">
    <property type="nucleotide sequence ID" value="NZ_RCDB01000001.1"/>
</dbReference>
<evidence type="ECO:0000256" key="5">
    <source>
        <dbReference type="ARBA" id="ARBA00033748"/>
    </source>
</evidence>
<dbReference type="GO" id="GO:0004497">
    <property type="term" value="F:monooxygenase activity"/>
    <property type="evidence" value="ECO:0007669"/>
    <property type="project" value="UniProtKB-KW"/>
</dbReference>
<keyword evidence="2 6" id="KW-0288">FMN</keyword>
<evidence type="ECO:0000313" key="9">
    <source>
        <dbReference type="Proteomes" id="UP000273158"/>
    </source>
</evidence>
<protein>
    <submittedName>
        <fullName evidence="8">FMN-dependent oxidoreductase (Nitrilotriacetate monooxygenase family)</fullName>
    </submittedName>
</protein>
<evidence type="ECO:0000256" key="6">
    <source>
        <dbReference type="PIRSR" id="PIRSR000337-1"/>
    </source>
</evidence>
<evidence type="ECO:0000256" key="2">
    <source>
        <dbReference type="ARBA" id="ARBA00022643"/>
    </source>
</evidence>
<dbReference type="NCBIfam" id="TIGR03860">
    <property type="entry name" value="FMN_nitrolo"/>
    <property type="match status" value="1"/>
</dbReference>
<dbReference type="PIRSF" id="PIRSF000337">
    <property type="entry name" value="NTA_MOA"/>
    <property type="match status" value="1"/>
</dbReference>
<dbReference type="SUPFAM" id="SSF51679">
    <property type="entry name" value="Bacterial luciferase-like"/>
    <property type="match status" value="1"/>
</dbReference>
<reference evidence="8 9" key="1">
    <citation type="journal article" date="2015" name="Stand. Genomic Sci.">
        <title>Genomic Encyclopedia of Bacterial and Archaeal Type Strains, Phase III: the genomes of soil and plant-associated and newly described type strains.</title>
        <authorList>
            <person name="Whitman W.B."/>
            <person name="Woyke T."/>
            <person name="Klenk H.P."/>
            <person name="Zhou Y."/>
            <person name="Lilburn T.G."/>
            <person name="Beck B.J."/>
            <person name="De Vos P."/>
            <person name="Vandamme P."/>
            <person name="Eisen J.A."/>
            <person name="Garrity G."/>
            <person name="Hugenholtz P."/>
            <person name="Kyrpides N.C."/>
        </authorList>
    </citation>
    <scope>NUCLEOTIDE SEQUENCE [LARGE SCALE GENOMIC DNA]</scope>
    <source>
        <strain evidence="8 9">S2T63</strain>
    </source>
</reference>
<dbReference type="CDD" id="cd01095">
    <property type="entry name" value="Nitrilotriacetate_monoxgenase"/>
    <property type="match status" value="1"/>
</dbReference>
<name>A0A498CL71_9MICO</name>
<dbReference type="Pfam" id="PF00296">
    <property type="entry name" value="Bac_luciferase"/>
    <property type="match status" value="1"/>
</dbReference>
<dbReference type="PANTHER" id="PTHR30011">
    <property type="entry name" value="ALKANESULFONATE MONOOXYGENASE-RELATED"/>
    <property type="match status" value="1"/>
</dbReference>
<dbReference type="InterPro" id="IPR051260">
    <property type="entry name" value="Diverse_substr_monoxygenases"/>
</dbReference>
<dbReference type="Proteomes" id="UP000273158">
    <property type="component" value="Unassembled WGS sequence"/>
</dbReference>
<dbReference type="OrthoDB" id="3265338at2"/>
<evidence type="ECO:0000256" key="3">
    <source>
        <dbReference type="ARBA" id="ARBA00023002"/>
    </source>
</evidence>
<feature type="binding site" evidence="6">
    <location>
        <position position="149"/>
    </location>
    <ligand>
        <name>FMN</name>
        <dbReference type="ChEBI" id="CHEBI:58210"/>
    </ligand>
</feature>
<keyword evidence="1 6" id="KW-0285">Flavoprotein</keyword>
<dbReference type="Gene3D" id="3.20.20.30">
    <property type="entry name" value="Luciferase-like domain"/>
    <property type="match status" value="1"/>
</dbReference>
<dbReference type="AlphaFoldDB" id="A0A498CL71"/>
<comment type="caution">
    <text evidence="8">The sequence shown here is derived from an EMBL/GenBank/DDBJ whole genome shotgun (WGS) entry which is preliminary data.</text>
</comment>
<dbReference type="PANTHER" id="PTHR30011:SF16">
    <property type="entry name" value="C2H2 FINGER DOMAIN TRANSCRIPTION FACTOR (EUROFUNG)-RELATED"/>
    <property type="match status" value="1"/>
</dbReference>
<accession>A0A498CL71</accession>
<keyword evidence="3" id="KW-0560">Oxidoreductase</keyword>
<dbReference type="InterPro" id="IPR036661">
    <property type="entry name" value="Luciferase-like_sf"/>
</dbReference>
<evidence type="ECO:0000259" key="7">
    <source>
        <dbReference type="Pfam" id="PF00296"/>
    </source>
</evidence>
<keyword evidence="9" id="KW-1185">Reference proteome</keyword>
<feature type="domain" description="Luciferase-like" evidence="7">
    <location>
        <begin position="35"/>
        <end position="385"/>
    </location>
</feature>
<evidence type="ECO:0000256" key="1">
    <source>
        <dbReference type="ARBA" id="ARBA00022630"/>
    </source>
</evidence>
<dbReference type="InterPro" id="IPR011251">
    <property type="entry name" value="Luciferase-like_dom"/>
</dbReference>
<dbReference type="InterPro" id="IPR016215">
    <property type="entry name" value="NTA_MOA"/>
</dbReference>
<evidence type="ECO:0000256" key="4">
    <source>
        <dbReference type="ARBA" id="ARBA00023033"/>
    </source>
</evidence>
<comment type="similarity">
    <text evidence="5">Belongs to the NtaA/SnaA/DszA monooxygenase family.</text>
</comment>
<organism evidence="8 9">
    <name type="scientific">Microbacterium telephonicum</name>
    <dbReference type="NCBI Taxonomy" id="1714841"/>
    <lineage>
        <taxon>Bacteria</taxon>
        <taxon>Bacillati</taxon>
        <taxon>Actinomycetota</taxon>
        <taxon>Actinomycetes</taxon>
        <taxon>Micrococcales</taxon>
        <taxon>Microbacteriaceae</taxon>
        <taxon>Microbacterium</taxon>
    </lineage>
</organism>
<evidence type="ECO:0000313" key="8">
    <source>
        <dbReference type="EMBL" id="RLK52678.1"/>
    </source>
</evidence>